<protein>
    <recommendedName>
        <fullName evidence="5">Chitinase</fullName>
    </recommendedName>
</protein>
<feature type="region of interest" description="Disordered" evidence="1">
    <location>
        <begin position="175"/>
        <end position="195"/>
    </location>
</feature>
<comment type="caution">
    <text evidence="3">The sequence shown here is derived from an EMBL/GenBank/DDBJ whole genome shotgun (WGS) entry which is preliminary data.</text>
</comment>
<keyword evidence="2" id="KW-0472">Membrane</keyword>
<dbReference type="Proteomes" id="UP001595976">
    <property type="component" value="Unassembled WGS sequence"/>
</dbReference>
<organism evidence="3 4">
    <name type="scientific">Bosea minatitlanensis</name>
    <dbReference type="NCBI Taxonomy" id="128782"/>
    <lineage>
        <taxon>Bacteria</taxon>
        <taxon>Pseudomonadati</taxon>
        <taxon>Pseudomonadota</taxon>
        <taxon>Alphaproteobacteria</taxon>
        <taxon>Hyphomicrobiales</taxon>
        <taxon>Boseaceae</taxon>
        <taxon>Bosea</taxon>
    </lineage>
</organism>
<keyword evidence="2" id="KW-0812">Transmembrane</keyword>
<feature type="transmembrane region" description="Helical" evidence="2">
    <location>
        <begin position="219"/>
        <end position="239"/>
    </location>
</feature>
<gene>
    <name evidence="3" type="ORF">ACFPK2_06615</name>
</gene>
<feature type="compositionally biased region" description="Basic and acidic residues" evidence="1">
    <location>
        <begin position="177"/>
        <end position="187"/>
    </location>
</feature>
<evidence type="ECO:0000313" key="3">
    <source>
        <dbReference type="EMBL" id="MFC5292657.1"/>
    </source>
</evidence>
<evidence type="ECO:0000256" key="1">
    <source>
        <dbReference type="SAM" id="MobiDB-lite"/>
    </source>
</evidence>
<name>A0ABW0F0G0_9HYPH</name>
<keyword evidence="4" id="KW-1185">Reference proteome</keyword>
<dbReference type="Gene3D" id="1.10.530.10">
    <property type="match status" value="1"/>
</dbReference>
<dbReference type="InterPro" id="IPR023346">
    <property type="entry name" value="Lysozyme-like_dom_sf"/>
</dbReference>
<evidence type="ECO:0000256" key="2">
    <source>
        <dbReference type="SAM" id="Phobius"/>
    </source>
</evidence>
<proteinExistence type="predicted"/>
<dbReference type="RefSeq" id="WP_260347928.1">
    <property type="nucleotide sequence ID" value="NZ_JAOAOS010000002.1"/>
</dbReference>
<accession>A0ABW0F0G0</accession>
<sequence>MNRTTFFAYARRAPFGGRLSRSQVDGMNKILDEWAWHRLTDDRWLAYILATAFHETAGKMQPIREMGGEAYLKKKPYYPWVGEGLVQVTWEANHRKFGATKPGQLLTWPIALRAIFDGMTKGMFTGKKLSDYFSATVDDPIGARRIVNGTDKAKLIAGYHKNFLDAIRAAQEAQPADVKDEDAKPDDVPASQSGSVGTIAVSTGAAAASSLVAGVQNPWALAALGLIIVAGGVFAWLILSGRLTINRSKAV</sequence>
<dbReference type="EMBL" id="JBHSLI010000002">
    <property type="protein sequence ID" value="MFC5292657.1"/>
    <property type="molecule type" value="Genomic_DNA"/>
</dbReference>
<reference evidence="4" key="1">
    <citation type="journal article" date="2019" name="Int. J. Syst. Evol. Microbiol.">
        <title>The Global Catalogue of Microorganisms (GCM) 10K type strain sequencing project: providing services to taxonomists for standard genome sequencing and annotation.</title>
        <authorList>
            <consortium name="The Broad Institute Genomics Platform"/>
            <consortium name="The Broad Institute Genome Sequencing Center for Infectious Disease"/>
            <person name="Wu L."/>
            <person name="Ma J."/>
        </authorList>
    </citation>
    <scope>NUCLEOTIDE SEQUENCE [LARGE SCALE GENOMIC DNA]</scope>
    <source>
        <strain evidence="4">CGMCC 1.15643</strain>
    </source>
</reference>
<dbReference type="SUPFAM" id="SSF53955">
    <property type="entry name" value="Lysozyme-like"/>
    <property type="match status" value="1"/>
</dbReference>
<evidence type="ECO:0000313" key="4">
    <source>
        <dbReference type="Proteomes" id="UP001595976"/>
    </source>
</evidence>
<evidence type="ECO:0008006" key="5">
    <source>
        <dbReference type="Google" id="ProtNLM"/>
    </source>
</evidence>
<keyword evidence="2" id="KW-1133">Transmembrane helix</keyword>